<dbReference type="EMBL" id="CM055743">
    <property type="protein sequence ID" value="KAJ8000314.1"/>
    <property type="molecule type" value="Genomic_DNA"/>
</dbReference>
<keyword evidence="2" id="KW-1185">Reference proteome</keyword>
<evidence type="ECO:0000313" key="2">
    <source>
        <dbReference type="Proteomes" id="UP001157502"/>
    </source>
</evidence>
<name>A0ACC2G9G9_DALPE</name>
<organism evidence="1 2">
    <name type="scientific">Dallia pectoralis</name>
    <name type="common">Alaska blackfish</name>
    <dbReference type="NCBI Taxonomy" id="75939"/>
    <lineage>
        <taxon>Eukaryota</taxon>
        <taxon>Metazoa</taxon>
        <taxon>Chordata</taxon>
        <taxon>Craniata</taxon>
        <taxon>Vertebrata</taxon>
        <taxon>Euteleostomi</taxon>
        <taxon>Actinopterygii</taxon>
        <taxon>Neopterygii</taxon>
        <taxon>Teleostei</taxon>
        <taxon>Protacanthopterygii</taxon>
        <taxon>Esociformes</taxon>
        <taxon>Umbridae</taxon>
        <taxon>Dallia</taxon>
    </lineage>
</organism>
<evidence type="ECO:0000313" key="1">
    <source>
        <dbReference type="EMBL" id="KAJ8000314.1"/>
    </source>
</evidence>
<gene>
    <name evidence="1" type="ORF">DPEC_G00203550</name>
</gene>
<protein>
    <submittedName>
        <fullName evidence="1">Uncharacterized protein</fullName>
    </submittedName>
</protein>
<accession>A0ACC2G9G9</accession>
<proteinExistence type="predicted"/>
<dbReference type="Proteomes" id="UP001157502">
    <property type="component" value="Chromosome 16"/>
</dbReference>
<reference evidence="1" key="1">
    <citation type="submission" date="2021-05" db="EMBL/GenBank/DDBJ databases">
        <authorList>
            <person name="Pan Q."/>
            <person name="Jouanno E."/>
            <person name="Zahm M."/>
            <person name="Klopp C."/>
            <person name="Cabau C."/>
            <person name="Louis A."/>
            <person name="Berthelot C."/>
            <person name="Parey E."/>
            <person name="Roest Crollius H."/>
            <person name="Montfort J."/>
            <person name="Robinson-Rechavi M."/>
            <person name="Bouchez O."/>
            <person name="Lampietro C."/>
            <person name="Lopez Roques C."/>
            <person name="Donnadieu C."/>
            <person name="Postlethwait J."/>
            <person name="Bobe J."/>
            <person name="Dillon D."/>
            <person name="Chandos A."/>
            <person name="von Hippel F."/>
            <person name="Guiguen Y."/>
        </authorList>
    </citation>
    <scope>NUCLEOTIDE SEQUENCE</scope>
    <source>
        <strain evidence="1">YG-Jan2019</strain>
    </source>
</reference>
<sequence>MSDEGATVSDEGATVSETGATVSEEGATVSEEEATVSEGPIDAAASEEESGEALSNGSPVPSKKGRGRPKGSVSKKPKILKEVDKRPRGRPRKVVDPDDVSETVSSPVKRGRPKKAQQPKKRGRPRKNSLSPDERKGSRKWKPLGRPRIHPRVDSPAKPTSTRPRGRGRPRKANTDKGDLLRKSPPPTSKVSTSARKRARPLGAVQAKGEEEKDRSNSIPPAKRGYNVSPIVRLYRCSNGKANVLDEVAIQAQRQQGRRKTVKVDYTTYDSEEERVEDAKKNEDEDSSLVEEEGKAPGGIRKKVAVAPKRRGRKPGSSKKGVK</sequence>
<comment type="caution">
    <text evidence="1">The sequence shown here is derived from an EMBL/GenBank/DDBJ whole genome shotgun (WGS) entry which is preliminary data.</text>
</comment>